<dbReference type="STRING" id="273063.STK_13200"/>
<dbReference type="PANTHER" id="PTHR13696:SF99">
    <property type="entry name" value="COBYRINIC ACID AC-DIAMIDE SYNTHASE"/>
    <property type="match status" value="1"/>
</dbReference>
<dbReference type="RefSeq" id="WP_010979356.1">
    <property type="nucleotide sequence ID" value="NC_003106.2"/>
</dbReference>
<dbReference type="InterPro" id="IPR050678">
    <property type="entry name" value="DNA_Partitioning_ATPase"/>
</dbReference>
<evidence type="ECO:0000259" key="1">
    <source>
        <dbReference type="Pfam" id="PF13614"/>
    </source>
</evidence>
<name>Q971P2_SULTO</name>
<dbReference type="KEGG" id="sto:STK_13200"/>
<dbReference type="PATRIC" id="fig|273063.9.peg.1509"/>
<dbReference type="EMBL" id="BA000023">
    <property type="protein sequence ID" value="BAB66378.1"/>
    <property type="molecule type" value="Genomic_DNA"/>
</dbReference>
<evidence type="ECO:0000313" key="2">
    <source>
        <dbReference type="EMBL" id="BAB66378.1"/>
    </source>
</evidence>
<dbReference type="Proteomes" id="UP000001015">
    <property type="component" value="Chromosome"/>
</dbReference>
<proteinExistence type="predicted"/>
<dbReference type="InterPro" id="IPR025669">
    <property type="entry name" value="AAA_dom"/>
</dbReference>
<dbReference type="InterPro" id="IPR027417">
    <property type="entry name" value="P-loop_NTPase"/>
</dbReference>
<protein>
    <recommendedName>
        <fullName evidence="1">AAA domain-containing protein</fullName>
    </recommendedName>
</protein>
<reference evidence="3" key="1">
    <citation type="journal article" date="2001" name="DNA Res.">
        <title>Complete genome sequence of an aerobic thermoacidophilic Crenarchaeon, Sulfolobus tokodaii strain7.</title>
        <authorList>
            <person name="Kawarabayasi Y."/>
            <person name="Hino Y."/>
            <person name="Horikawa H."/>
            <person name="Jin-no K."/>
            <person name="Takahashi M."/>
            <person name="Sekine M."/>
            <person name="Baba S."/>
            <person name="Ankai A."/>
            <person name="Kosugi H."/>
            <person name="Hosoyama A."/>
            <person name="Fukui S."/>
            <person name="Nagai Y."/>
            <person name="Nishijima K."/>
            <person name="Otsuka R."/>
            <person name="Nakazawa H."/>
            <person name="Takamiya M."/>
            <person name="Kato Y."/>
            <person name="Yoshizawa T."/>
            <person name="Tanaka T."/>
            <person name="Kudoh Y."/>
            <person name="Yamazaki J."/>
            <person name="Kushida N."/>
            <person name="Oguchi A."/>
            <person name="Aoki K."/>
            <person name="Masuda S."/>
            <person name="Yanagii M."/>
            <person name="Nishimura M."/>
            <person name="Yamagishi A."/>
            <person name="Oshima T."/>
            <person name="Kikuchi H."/>
        </authorList>
    </citation>
    <scope>NUCLEOTIDE SEQUENCE [LARGE SCALE GENOMIC DNA]</scope>
    <source>
        <strain evidence="3">DSM 16993 / JCM 10545 / NBRC 100140 / 7</strain>
    </source>
</reference>
<sequence>MTARVIAIHNFKGGVGKTTLTAVLGLGLAVNHRVLLIDFDPQMSLTQIFVREERRKEILQQSLKPELDKSAYALIRQSPDVIVENFTHVTKTSKDELKVSLDIIPGSYISTFYAMFKGYFPMFDEFSLKKELENFKDRYDYILIDTSPSDVVTIKPILRASDYLIIPEDGTTEAFNAMLIFIKEALPKHIWSDFNNPRILGVVLTKVRRNSIRLLSEHNKLLLDEIVGNAEIMEHVSDPPYFGADSDHPEDYILSSNKEYLSDLIWRNESKAPIAEVFDKLFIVNEKLQPDLYSYFYKVFYKLPEEVVKRVKIWEL</sequence>
<dbReference type="Gene3D" id="3.40.50.300">
    <property type="entry name" value="P-loop containing nucleotide triphosphate hydrolases"/>
    <property type="match status" value="1"/>
</dbReference>
<organism evidence="2 3">
    <name type="scientific">Sulfurisphaera tokodaii (strain DSM 16993 / JCM 10545 / NBRC 100140 / 7)</name>
    <name type="common">Sulfolobus tokodaii</name>
    <dbReference type="NCBI Taxonomy" id="273063"/>
    <lineage>
        <taxon>Archaea</taxon>
        <taxon>Thermoproteota</taxon>
        <taxon>Thermoprotei</taxon>
        <taxon>Sulfolobales</taxon>
        <taxon>Sulfolobaceae</taxon>
        <taxon>Sulfurisphaera</taxon>
    </lineage>
</organism>
<dbReference type="SUPFAM" id="SSF52540">
    <property type="entry name" value="P-loop containing nucleoside triphosphate hydrolases"/>
    <property type="match status" value="1"/>
</dbReference>
<dbReference type="eggNOG" id="arCOG00586">
    <property type="taxonomic scope" value="Archaea"/>
</dbReference>
<accession>Q971P2</accession>
<dbReference type="GeneID" id="1459337"/>
<dbReference type="AlphaFoldDB" id="Q971P2"/>
<dbReference type="OrthoDB" id="36110at2157"/>
<evidence type="ECO:0000313" key="3">
    <source>
        <dbReference type="Proteomes" id="UP000001015"/>
    </source>
</evidence>
<gene>
    <name evidence="2" type="primary">ST1320</name>
    <name evidence="2" type="ordered locus">STK_13200</name>
</gene>
<dbReference type="PANTHER" id="PTHR13696">
    <property type="entry name" value="P-LOOP CONTAINING NUCLEOSIDE TRIPHOSPHATE HYDROLASE"/>
    <property type="match status" value="1"/>
</dbReference>
<feature type="domain" description="AAA" evidence="1">
    <location>
        <begin position="4"/>
        <end position="174"/>
    </location>
</feature>
<dbReference type="Pfam" id="PF13614">
    <property type="entry name" value="AAA_31"/>
    <property type="match status" value="1"/>
</dbReference>
<keyword evidence="3" id="KW-1185">Reference proteome</keyword>
<dbReference type="CDD" id="cd02042">
    <property type="entry name" value="ParAB_family"/>
    <property type="match status" value="1"/>
</dbReference>